<dbReference type="GeneID" id="32894214"/>
<sequence length="178" mass="18604">MSNDDSRGNQSPDRPDAPTRDHPTPELIHSHLEQVDALTSTLLAALEAPAPEDDAIDDLSDRERQAVRRHLLQIRAEASQVGLTVLGPEGAISYRPGDGSTANSTSDSSGHSPTDPADSSGHSPTDPADSSDHSPTDPADSSDHSPTDPADSSDHSPTNPADSLTDSSEPTRSGDDDE</sequence>
<name>A0A2Z2I0T7_9EURY</name>
<proteinExistence type="predicted"/>
<dbReference type="RefSeq" id="WP_086888237.1">
    <property type="nucleotide sequence ID" value="NZ_CP019893.1"/>
</dbReference>
<dbReference type="KEGG" id="naj:B1756_09000"/>
<evidence type="ECO:0000313" key="2">
    <source>
        <dbReference type="EMBL" id="ARS89858.1"/>
    </source>
</evidence>
<feature type="compositionally biased region" description="Polar residues" evidence="1">
    <location>
        <begin position="100"/>
        <end position="112"/>
    </location>
</feature>
<feature type="region of interest" description="Disordered" evidence="1">
    <location>
        <begin position="77"/>
        <end position="178"/>
    </location>
</feature>
<dbReference type="Proteomes" id="UP000250088">
    <property type="component" value="Chromosome"/>
</dbReference>
<dbReference type="OrthoDB" id="163983at2157"/>
<organism evidence="2 3">
    <name type="scientific">Natrarchaeobaculum aegyptiacum</name>
    <dbReference type="NCBI Taxonomy" id="745377"/>
    <lineage>
        <taxon>Archaea</taxon>
        <taxon>Methanobacteriati</taxon>
        <taxon>Methanobacteriota</taxon>
        <taxon>Stenosarchaea group</taxon>
        <taxon>Halobacteria</taxon>
        <taxon>Halobacteriales</taxon>
        <taxon>Natrialbaceae</taxon>
        <taxon>Natrarchaeobaculum</taxon>
    </lineage>
</organism>
<feature type="compositionally biased region" description="Polar residues" evidence="1">
    <location>
        <begin position="155"/>
        <end position="171"/>
    </location>
</feature>
<dbReference type="AlphaFoldDB" id="A0A2Z2I0T7"/>
<feature type="region of interest" description="Disordered" evidence="1">
    <location>
        <begin position="1"/>
        <end position="29"/>
    </location>
</feature>
<feature type="compositionally biased region" description="Basic and acidic residues" evidence="1">
    <location>
        <begin position="130"/>
        <end position="146"/>
    </location>
</feature>
<reference evidence="3" key="1">
    <citation type="submission" date="2017-02" db="EMBL/GenBank/DDBJ databases">
        <title>Natronthermophilus aegyptiacus gen. nov.,sp. nov., an aerobic, extremely halophilic alkalithermophilic archaeon isolated from the athalassohaline Wadi An Natrun, Egypt.</title>
        <authorList>
            <person name="Zhao B."/>
        </authorList>
    </citation>
    <scope>NUCLEOTIDE SEQUENCE [LARGE SCALE GENOMIC DNA]</scope>
    <source>
        <strain evidence="3">JW/NM-HA 15</strain>
    </source>
</reference>
<gene>
    <name evidence="2" type="ORF">B1756_09000</name>
</gene>
<protein>
    <submittedName>
        <fullName evidence="2">Uncharacterized protein</fullName>
    </submittedName>
</protein>
<evidence type="ECO:0000313" key="3">
    <source>
        <dbReference type="Proteomes" id="UP000250088"/>
    </source>
</evidence>
<keyword evidence="3" id="KW-1185">Reference proteome</keyword>
<evidence type="ECO:0000256" key="1">
    <source>
        <dbReference type="SAM" id="MobiDB-lite"/>
    </source>
</evidence>
<dbReference type="EMBL" id="CP019893">
    <property type="protein sequence ID" value="ARS89858.1"/>
    <property type="molecule type" value="Genomic_DNA"/>
</dbReference>
<accession>A0A2Z2I0T7</accession>